<dbReference type="InterPro" id="IPR010499">
    <property type="entry name" value="AraC_E-bd"/>
</dbReference>
<proteinExistence type="predicted"/>
<dbReference type="InterPro" id="IPR020449">
    <property type="entry name" value="Tscrpt_reg_AraC-type_HTH"/>
</dbReference>
<dbReference type="InterPro" id="IPR011256">
    <property type="entry name" value="Reg_factor_effector_dom_sf"/>
</dbReference>
<evidence type="ECO:0000313" key="6">
    <source>
        <dbReference type="Proteomes" id="UP000178776"/>
    </source>
</evidence>
<dbReference type="PROSITE" id="PS01124">
    <property type="entry name" value="HTH_ARAC_FAMILY_2"/>
    <property type="match status" value="1"/>
</dbReference>
<evidence type="ECO:0000313" key="5">
    <source>
        <dbReference type="EMBL" id="AOZ51953.1"/>
    </source>
</evidence>
<dbReference type="Gene3D" id="1.10.10.60">
    <property type="entry name" value="Homeodomain-like"/>
    <property type="match status" value="2"/>
</dbReference>
<dbReference type="EMBL" id="CP017707">
    <property type="protein sequence ID" value="AOZ51953.1"/>
    <property type="molecule type" value="Genomic_DNA"/>
</dbReference>
<keyword evidence="3" id="KW-0804">Transcription</keyword>
<dbReference type="PANTHER" id="PTHR40055">
    <property type="entry name" value="TRANSCRIPTIONAL REGULATOR YGIV-RELATED"/>
    <property type="match status" value="1"/>
</dbReference>
<evidence type="ECO:0000256" key="3">
    <source>
        <dbReference type="ARBA" id="ARBA00023163"/>
    </source>
</evidence>
<dbReference type="InterPro" id="IPR029442">
    <property type="entry name" value="GyrI-like"/>
</dbReference>
<dbReference type="KEGG" id="cvc:BKX93_19425"/>
<dbReference type="AlphaFoldDB" id="A0A1D9LL90"/>
<dbReference type="SMART" id="SM00342">
    <property type="entry name" value="HTH_ARAC"/>
    <property type="match status" value="1"/>
</dbReference>
<reference evidence="5 6" key="1">
    <citation type="submission" date="2016-10" db="EMBL/GenBank/DDBJ databases">
        <title>Chromobacterium muskegensis sp. nov., an insecticidal bacterium isolated from Sphagnum bogs.</title>
        <authorList>
            <person name="Sparks M.E."/>
            <person name="Blackburn M.B."/>
            <person name="Gundersen-Rindal D.E."/>
            <person name="Mitchell A."/>
            <person name="Farrar R."/>
            <person name="Kuhar D."/>
        </authorList>
    </citation>
    <scope>NUCLEOTIDE SEQUENCE [LARGE SCALE GENOMIC DNA]</scope>
    <source>
        <strain evidence="5 6">21-1</strain>
    </source>
</reference>
<organism evidence="5 6">
    <name type="scientific">Chromobacterium vaccinii</name>
    <dbReference type="NCBI Taxonomy" id="1108595"/>
    <lineage>
        <taxon>Bacteria</taxon>
        <taxon>Pseudomonadati</taxon>
        <taxon>Pseudomonadota</taxon>
        <taxon>Betaproteobacteria</taxon>
        <taxon>Neisseriales</taxon>
        <taxon>Chromobacteriaceae</taxon>
        <taxon>Chromobacterium</taxon>
    </lineage>
</organism>
<dbReference type="GO" id="GO:0043565">
    <property type="term" value="F:sequence-specific DNA binding"/>
    <property type="evidence" value="ECO:0007669"/>
    <property type="project" value="InterPro"/>
</dbReference>
<dbReference type="Proteomes" id="UP000178776">
    <property type="component" value="Chromosome"/>
</dbReference>
<dbReference type="GO" id="GO:0003700">
    <property type="term" value="F:DNA-binding transcription factor activity"/>
    <property type="evidence" value="ECO:0007669"/>
    <property type="project" value="InterPro"/>
</dbReference>
<dbReference type="SMART" id="SM00871">
    <property type="entry name" value="AraC_E_bind"/>
    <property type="match status" value="1"/>
</dbReference>
<dbReference type="SUPFAM" id="SSF46689">
    <property type="entry name" value="Homeodomain-like"/>
    <property type="match status" value="2"/>
</dbReference>
<accession>A0A1D9LL90</accession>
<dbReference type="Pfam" id="PF12833">
    <property type="entry name" value="HTH_18"/>
    <property type="match status" value="1"/>
</dbReference>
<dbReference type="STRING" id="1108595.BKX93_19425"/>
<dbReference type="Pfam" id="PF06445">
    <property type="entry name" value="GyrI-like"/>
    <property type="match status" value="1"/>
</dbReference>
<dbReference type="RefSeq" id="WP_070980962.1">
    <property type="nucleotide sequence ID" value="NZ_CP017707.1"/>
</dbReference>
<dbReference type="InterPro" id="IPR009057">
    <property type="entry name" value="Homeodomain-like_sf"/>
</dbReference>
<keyword evidence="2" id="KW-0238">DNA-binding</keyword>
<evidence type="ECO:0000259" key="4">
    <source>
        <dbReference type="PROSITE" id="PS01124"/>
    </source>
</evidence>
<dbReference type="PRINTS" id="PR00032">
    <property type="entry name" value="HTHARAC"/>
</dbReference>
<evidence type="ECO:0000256" key="1">
    <source>
        <dbReference type="ARBA" id="ARBA00023015"/>
    </source>
</evidence>
<dbReference type="Gene3D" id="3.20.80.10">
    <property type="entry name" value="Regulatory factor, effector binding domain"/>
    <property type="match status" value="1"/>
</dbReference>
<dbReference type="SUPFAM" id="SSF55136">
    <property type="entry name" value="Probable bacterial effector-binding domain"/>
    <property type="match status" value="1"/>
</dbReference>
<feature type="domain" description="HTH araC/xylS-type" evidence="4">
    <location>
        <begin position="19"/>
        <end position="117"/>
    </location>
</feature>
<protein>
    <recommendedName>
        <fullName evidence="4">HTH araC/xylS-type domain-containing protein</fullName>
    </recommendedName>
</protein>
<dbReference type="GeneID" id="68843375"/>
<name>A0A1D9LL90_9NEIS</name>
<sequence>MRHAYRQFGPGTLYTVRLLRALDYLWRHLDEPLLLDRLAEEACFSRFHFHRLYRNLMGETVMESRQRMLLHRAAGELGRADKPLARIAARAGFASSAAFIRAFAGRYGETPGRYRQRRLMFLNQRERTMRQVEIVEKDAVRVLMRHHRGPYMEIGQAFDALRAVQGPQQDGDPPGRSFGMYLDDQAQTPVADCRSIACTTMPERLWDRQVDGFEWGKIPAGRYAALLHTGPYAELEESWDWLYRHWLPASGEVPGDTPCVEEYLNAPYDTPPSELKTLLLLSLA</sequence>
<evidence type="ECO:0000256" key="2">
    <source>
        <dbReference type="ARBA" id="ARBA00023125"/>
    </source>
</evidence>
<gene>
    <name evidence="5" type="ORF">BKX93_19425</name>
</gene>
<dbReference type="InterPro" id="IPR050908">
    <property type="entry name" value="SmbC-like"/>
</dbReference>
<dbReference type="InterPro" id="IPR018060">
    <property type="entry name" value="HTH_AraC"/>
</dbReference>
<dbReference type="PANTHER" id="PTHR40055:SF1">
    <property type="entry name" value="TRANSCRIPTIONAL REGULATOR YGIV-RELATED"/>
    <property type="match status" value="1"/>
</dbReference>
<keyword evidence="1" id="KW-0805">Transcription regulation</keyword>